<evidence type="ECO:0000313" key="3">
    <source>
        <dbReference type="Proteomes" id="UP000245489"/>
    </source>
</evidence>
<keyword evidence="3" id="KW-1185">Reference proteome</keyword>
<feature type="signal peptide" evidence="1">
    <location>
        <begin position="1"/>
        <end position="20"/>
    </location>
</feature>
<evidence type="ECO:0000313" key="2">
    <source>
        <dbReference type="EMBL" id="PWK28562.1"/>
    </source>
</evidence>
<sequence length="493" mass="52995">MKKVILCLLGGVLANCQIFAQQTPATTTTSTTTATTAPAPPAEQKVTVYGFLRNDIYYNSRRNLDLRDGVLDVYPLDATNLPTRTGTTLTANPNEDANAVPQLGYSAIVTRLGVKLGGISAFGAKISGTLETDFFGITNGTGGSGSGTENLLRLRHAFVAMDWTKNQLMIGQYWNPNFIPKCFPGTANFSTGIPFNPFSFVPQVRLTHKLGKEMSLMGMIFGYDLAGFSPAGTFAVGSGVDAQKFSTTPAFAAQLGYENKKFLATVGLEGNTLTPKITDTKNTSTGVYGGTGTGNVQRNISNNLFTVNLLAFAKLTIDKVTMKFHTTYGQSYTQYVGMGGFAEYRDATTGEWKYVAQNQLNMWGELISTKSKKVQPAVFVGYLQNLGLSDAISSSSVRAGTLAFQGRGISSATGRAFDNMLRIAPRIDFYSGKMKLALEYELSMMKWADIDGTVPNADGSLPTTTSFKASTSSLGRAFDATNSRVAAVMVYNF</sequence>
<organism evidence="2 3">
    <name type="scientific">Arcicella aurantiaca</name>
    <dbReference type="NCBI Taxonomy" id="591202"/>
    <lineage>
        <taxon>Bacteria</taxon>
        <taxon>Pseudomonadati</taxon>
        <taxon>Bacteroidota</taxon>
        <taxon>Cytophagia</taxon>
        <taxon>Cytophagales</taxon>
        <taxon>Flectobacillaceae</taxon>
        <taxon>Arcicella</taxon>
    </lineage>
</organism>
<reference evidence="2 3" key="1">
    <citation type="submission" date="2018-05" db="EMBL/GenBank/DDBJ databases">
        <title>Genomic Encyclopedia of Archaeal and Bacterial Type Strains, Phase II (KMG-II): from individual species to whole genera.</title>
        <authorList>
            <person name="Goeker M."/>
        </authorList>
    </citation>
    <scope>NUCLEOTIDE SEQUENCE [LARGE SCALE GENOMIC DNA]</scope>
    <source>
        <strain evidence="2 3">DSM 22214</strain>
    </source>
</reference>
<proteinExistence type="predicted"/>
<comment type="caution">
    <text evidence="2">The sequence shown here is derived from an EMBL/GenBank/DDBJ whole genome shotgun (WGS) entry which is preliminary data.</text>
</comment>
<dbReference type="AlphaFoldDB" id="A0A316ECF7"/>
<protein>
    <recommendedName>
        <fullName evidence="4">OmpL-like beta-barrel porin-2</fullName>
    </recommendedName>
</protein>
<evidence type="ECO:0000256" key="1">
    <source>
        <dbReference type="SAM" id="SignalP"/>
    </source>
</evidence>
<accession>A0A316ECF7</accession>
<evidence type="ECO:0008006" key="4">
    <source>
        <dbReference type="Google" id="ProtNLM"/>
    </source>
</evidence>
<dbReference type="SUPFAM" id="SSF56935">
    <property type="entry name" value="Porins"/>
    <property type="match status" value="1"/>
</dbReference>
<gene>
    <name evidence="2" type="ORF">LV89_00766</name>
</gene>
<feature type="chain" id="PRO_5016447145" description="OmpL-like beta-barrel porin-2" evidence="1">
    <location>
        <begin position="21"/>
        <end position="493"/>
    </location>
</feature>
<dbReference type="RefSeq" id="WP_146199070.1">
    <property type="nucleotide sequence ID" value="NZ_QGGO01000003.1"/>
</dbReference>
<name>A0A316ECF7_9BACT</name>
<dbReference type="Proteomes" id="UP000245489">
    <property type="component" value="Unassembled WGS sequence"/>
</dbReference>
<dbReference type="EMBL" id="QGGO01000003">
    <property type="protein sequence ID" value="PWK28562.1"/>
    <property type="molecule type" value="Genomic_DNA"/>
</dbReference>
<keyword evidence="1" id="KW-0732">Signal</keyword>
<dbReference type="OrthoDB" id="9802177at2"/>